<dbReference type="InterPro" id="IPR038901">
    <property type="entry name" value="HEXDC-like"/>
</dbReference>
<dbReference type="PANTHER" id="PTHR21040:SF4">
    <property type="entry name" value="BETA-N-ACETYLHEXOSAMINIDASE"/>
    <property type="match status" value="1"/>
</dbReference>
<accession>A0A0B1S967</accession>
<keyword evidence="2" id="KW-1185">Reference proteome</keyword>
<dbReference type="EMBL" id="KN602056">
    <property type="protein sequence ID" value="KHJ80057.1"/>
    <property type="molecule type" value="Genomic_DNA"/>
</dbReference>
<dbReference type="AlphaFoldDB" id="A0A0B1S967"/>
<proteinExistence type="predicted"/>
<dbReference type="GO" id="GO:0015929">
    <property type="term" value="F:hexosaminidase activity"/>
    <property type="evidence" value="ECO:0007669"/>
    <property type="project" value="InterPro"/>
</dbReference>
<protein>
    <submittedName>
        <fullName evidence="1">Uncharacterized protein</fullName>
    </submittedName>
</protein>
<name>A0A0B1S967_OESDE</name>
<reference evidence="1 2" key="1">
    <citation type="submission" date="2014-03" db="EMBL/GenBank/DDBJ databases">
        <title>Draft genome of the hookworm Oesophagostomum dentatum.</title>
        <authorList>
            <person name="Mitreva M."/>
        </authorList>
    </citation>
    <scope>NUCLEOTIDE SEQUENCE [LARGE SCALE GENOMIC DNA]</scope>
    <source>
        <strain evidence="1 2">OD-Hann</strain>
    </source>
</reference>
<organism evidence="1 2">
    <name type="scientific">Oesophagostomum dentatum</name>
    <name type="common">Nodular worm</name>
    <dbReference type="NCBI Taxonomy" id="61180"/>
    <lineage>
        <taxon>Eukaryota</taxon>
        <taxon>Metazoa</taxon>
        <taxon>Ecdysozoa</taxon>
        <taxon>Nematoda</taxon>
        <taxon>Chromadorea</taxon>
        <taxon>Rhabditida</taxon>
        <taxon>Rhabditina</taxon>
        <taxon>Rhabditomorpha</taxon>
        <taxon>Strongyloidea</taxon>
        <taxon>Strongylidae</taxon>
        <taxon>Oesophagostomum</taxon>
    </lineage>
</organism>
<evidence type="ECO:0000313" key="1">
    <source>
        <dbReference type="EMBL" id="KHJ80057.1"/>
    </source>
</evidence>
<evidence type="ECO:0000313" key="2">
    <source>
        <dbReference type="Proteomes" id="UP000053660"/>
    </source>
</evidence>
<dbReference type="PANTHER" id="PTHR21040">
    <property type="entry name" value="BCDNA.GH04120"/>
    <property type="match status" value="1"/>
</dbReference>
<gene>
    <name evidence="1" type="ORF">OESDEN_20278</name>
</gene>
<sequence>MAAICEILPMGTPSMVLNVQVALVGKVGDHHLSRERAAEILGCGQFHVGGLDLISNKCNFTGFGVYALFQGSAKSTIKYIEDELDTNHQIMGWLSPYSMRHNYTQAWYLNQLQFSLESMQMQLTSIEQALRRELTLLFFPSTVDEFIYLTISPTLDRLKKLSAEIKRLQQVRTWPKRPFRIAP</sequence>
<dbReference type="Proteomes" id="UP000053660">
    <property type="component" value="Unassembled WGS sequence"/>
</dbReference>
<dbReference type="OrthoDB" id="47475at2759"/>